<dbReference type="EMBL" id="MF768470">
    <property type="protein sequence ID" value="AUS03277.1"/>
    <property type="molecule type" value="Genomic_DNA"/>
</dbReference>
<evidence type="ECO:0000313" key="1">
    <source>
        <dbReference type="EMBL" id="AUS03277.1"/>
    </source>
</evidence>
<dbReference type="Proteomes" id="UP000241295">
    <property type="component" value="Segment"/>
</dbReference>
<evidence type="ECO:0000313" key="2">
    <source>
        <dbReference type="Proteomes" id="UP000241295"/>
    </source>
</evidence>
<protein>
    <submittedName>
        <fullName evidence="1">Uncharacterized protein</fullName>
    </submittedName>
</protein>
<sequence>MYKYGSLTENQIAAAKRAIENLAKYREKVAAQEAAAPTLDISGIEKAFEKAKESGIKRPKIRLAGEGEEPLIVVVKEASAHSRNAGSLYVLGDIYLGRITNGKFIKSRDCTDTEHDDVLKMFEKPMESAVAYGRKTGQCSCGGRGWNPVGSVCLRQRQRFVVDAGQQYSMSAYVPHRTNPLGDGRVATLMRKGSVHKWPATSYVTLGVDPETDFDRYQWSVPTLWEVIIDVLGGAEFQIPLHPVTEGI</sequence>
<name>A0A2I7SBK3_9CAUD</name>
<proteinExistence type="predicted"/>
<reference evidence="1 2" key="1">
    <citation type="journal article" date="2017" name="Viruses">
        <title>Differential Effect of Newly Isolated Phages Belonging to PB1-Like, phiKZ-Like and LUZ24-Like Viruses against Multi-Drug Resistant Pseudomonas aeruginosa under Varying Growth Conditions.</title>
        <authorList>
            <person name="Latz S."/>
            <person name="Kruttgen A."/>
            <person name="Hafner H."/>
            <person name="Buhl E.M."/>
            <person name="Ritter K."/>
            <person name="Horz H.P."/>
        </authorList>
    </citation>
    <scope>NUCLEOTIDE SEQUENCE [LARGE SCALE GENOMIC DNA]</scope>
</reference>
<keyword evidence="2" id="KW-1185">Reference proteome</keyword>
<gene>
    <name evidence="1" type="ORF">SL1_02</name>
</gene>
<organism evidence="1 2">
    <name type="scientific">Pseudomonas phage SL1</name>
    <dbReference type="NCBI Taxonomy" id="2041215"/>
    <lineage>
        <taxon>Viruses</taxon>
        <taxon>Duplodnaviria</taxon>
        <taxon>Heunggongvirae</taxon>
        <taxon>Uroviricota</taxon>
        <taxon>Caudoviricetes</taxon>
        <taxon>Lindbergviridae</taxon>
        <taxon>Pbunavirus</taxon>
        <taxon>Pbunavirus SL1</taxon>
    </lineage>
</organism>
<accession>A0A2I7SBK3</accession>